<protein>
    <submittedName>
        <fullName evidence="1">DUF1905 domain-containing protein</fullName>
    </submittedName>
</protein>
<organism evidence="1 2">
    <name type="scientific">Candidatus Kaiserbacteria bacterium CG10_big_fil_rev_8_21_14_0_10_45_20</name>
    <dbReference type="NCBI Taxonomy" id="1974607"/>
    <lineage>
        <taxon>Bacteria</taxon>
        <taxon>Candidatus Kaiseribacteriota</taxon>
    </lineage>
</organism>
<dbReference type="Gene3D" id="2.40.30.100">
    <property type="entry name" value="AF2212/PG0164-like"/>
    <property type="match status" value="1"/>
</dbReference>
<comment type="caution">
    <text evidence="1">The sequence shown here is derived from an EMBL/GenBank/DDBJ whole genome shotgun (WGS) entry which is preliminary data.</text>
</comment>
<evidence type="ECO:0000313" key="2">
    <source>
        <dbReference type="Proteomes" id="UP000229315"/>
    </source>
</evidence>
<proteinExistence type="predicted"/>
<accession>A0A2H0UFD5</accession>
<dbReference type="Proteomes" id="UP000229315">
    <property type="component" value="Unassembled WGS sequence"/>
</dbReference>
<dbReference type="InterPro" id="IPR015018">
    <property type="entry name" value="DUF1905"/>
</dbReference>
<dbReference type="AlphaFoldDB" id="A0A2H0UFD5"/>
<gene>
    <name evidence="1" type="ORF">COU15_02595</name>
</gene>
<dbReference type="InterPro" id="IPR037079">
    <property type="entry name" value="AF2212/PG0164-like_sf"/>
</dbReference>
<evidence type="ECO:0000313" key="1">
    <source>
        <dbReference type="EMBL" id="PIR85119.1"/>
    </source>
</evidence>
<dbReference type="EMBL" id="PFBH01000015">
    <property type="protein sequence ID" value="PIR85119.1"/>
    <property type="molecule type" value="Genomic_DNA"/>
</dbReference>
<dbReference type="SUPFAM" id="SSF141694">
    <property type="entry name" value="AF2212/PG0164-like"/>
    <property type="match status" value="1"/>
</dbReference>
<name>A0A2H0UFD5_9BACT</name>
<reference evidence="2" key="1">
    <citation type="submission" date="2017-09" db="EMBL/GenBank/DDBJ databases">
        <title>Depth-based differentiation of microbial function through sediment-hosted aquifers and enrichment of novel symbionts in the deep terrestrial subsurface.</title>
        <authorList>
            <person name="Probst A.J."/>
            <person name="Ladd B."/>
            <person name="Jarett J.K."/>
            <person name="Geller-Mcgrath D.E."/>
            <person name="Sieber C.M.K."/>
            <person name="Emerson J.B."/>
            <person name="Anantharaman K."/>
            <person name="Thomas B.C."/>
            <person name="Malmstrom R."/>
            <person name="Stieglmeier M."/>
            <person name="Klingl A."/>
            <person name="Woyke T."/>
            <person name="Ryan C.M."/>
            <person name="Banfield J.F."/>
        </authorList>
    </citation>
    <scope>NUCLEOTIDE SEQUENCE [LARGE SCALE GENOMIC DNA]</scope>
</reference>
<sequence length="100" mass="11343">MKKNSFSIQGKVWLYPGMSGWHFLTIPKEESQEIKERFGANARGWGSLPVSVVLGETTWQTSIFPDKKSETYLLPLKALVRKRECVYAEDAVTFTITVMG</sequence>
<dbReference type="Pfam" id="PF08922">
    <property type="entry name" value="DUF1905"/>
    <property type="match status" value="1"/>
</dbReference>